<dbReference type="Pfam" id="PF08905">
    <property type="entry name" value="DUF1850"/>
    <property type="match status" value="1"/>
</dbReference>
<proteinExistence type="predicted"/>
<evidence type="ECO:0000313" key="2">
    <source>
        <dbReference type="Proteomes" id="UP000766904"/>
    </source>
</evidence>
<protein>
    <submittedName>
        <fullName evidence="1">DUF1850 domain-containing protein</fullName>
    </submittedName>
</protein>
<reference evidence="1" key="1">
    <citation type="submission" date="2017-11" db="EMBL/GenBank/DDBJ databases">
        <authorList>
            <person name="Kajale S.C."/>
            <person name="Sharma A."/>
        </authorList>
    </citation>
    <scope>NUCLEOTIDE SEQUENCE</scope>
    <source>
        <strain evidence="1">LS1_42</strain>
    </source>
</reference>
<dbReference type="Proteomes" id="UP000766904">
    <property type="component" value="Unassembled WGS sequence"/>
</dbReference>
<gene>
    <name evidence="1" type="ORF">CV102_04940</name>
</gene>
<comment type="caution">
    <text evidence="1">The sequence shown here is derived from an EMBL/GenBank/DDBJ whole genome shotgun (WGS) entry which is preliminary data.</text>
</comment>
<keyword evidence="2" id="KW-1185">Reference proteome</keyword>
<dbReference type="OrthoDB" id="212141at2157"/>
<evidence type="ECO:0000313" key="1">
    <source>
        <dbReference type="EMBL" id="TYL39638.1"/>
    </source>
</evidence>
<dbReference type="EMBL" id="PHNJ01000002">
    <property type="protein sequence ID" value="TYL39638.1"/>
    <property type="molecule type" value="Genomic_DNA"/>
</dbReference>
<accession>A0A8J8TRK7</accession>
<organism evidence="1 2">
    <name type="scientific">Natronococcus pandeyae</name>
    <dbReference type="NCBI Taxonomy" id="2055836"/>
    <lineage>
        <taxon>Archaea</taxon>
        <taxon>Methanobacteriati</taxon>
        <taxon>Methanobacteriota</taxon>
        <taxon>Stenosarchaea group</taxon>
        <taxon>Halobacteria</taxon>
        <taxon>Halobacteriales</taxon>
        <taxon>Natrialbaceae</taxon>
        <taxon>Natronococcus</taxon>
    </lineage>
</organism>
<name>A0A8J8TRK7_9EURY</name>
<dbReference type="InterPro" id="IPR015001">
    <property type="entry name" value="DUF1850"/>
</dbReference>
<sequence>MDRSVPRRLVVISVVLAVAVAGATAAGSAATADRTVVVADAESGTHLLEVPADDGDEVTLSYTHSVEKTPIEDIYVVDGTALRMDRMVFHSHGAGLPTDSQIEQTDEGFVLELDDTYEELGVVPGSIAGHELVVDGERYDLVALSDGPVTISVADRSLGDAIADHVLRPTLEMTDIRMMDSL</sequence>
<dbReference type="AlphaFoldDB" id="A0A8J8TRK7"/>